<feature type="compositionally biased region" description="Polar residues" evidence="1">
    <location>
        <begin position="117"/>
        <end position="139"/>
    </location>
</feature>
<feature type="signal peptide" evidence="3">
    <location>
        <begin position="1"/>
        <end position="23"/>
    </location>
</feature>
<feature type="region of interest" description="Disordered" evidence="1">
    <location>
        <begin position="199"/>
        <end position="224"/>
    </location>
</feature>
<keyword evidence="5" id="KW-1185">Reference proteome</keyword>
<feature type="region of interest" description="Disordered" evidence="1">
    <location>
        <begin position="117"/>
        <end position="170"/>
    </location>
</feature>
<protein>
    <submittedName>
        <fullName evidence="4">Uncharacterized protein</fullName>
    </submittedName>
</protein>
<feature type="compositionally biased region" description="Polar residues" evidence="1">
    <location>
        <begin position="146"/>
        <end position="170"/>
    </location>
</feature>
<evidence type="ECO:0000313" key="5">
    <source>
        <dbReference type="Proteomes" id="UP000606274"/>
    </source>
</evidence>
<keyword evidence="2" id="KW-0812">Transmembrane</keyword>
<keyword evidence="2" id="KW-1133">Transmembrane helix</keyword>
<name>A0A8T0BG08_SILME</name>
<dbReference type="AlphaFoldDB" id="A0A8T0BG08"/>
<keyword evidence="3" id="KW-0732">Signal</keyword>
<feature type="region of interest" description="Disordered" evidence="1">
    <location>
        <begin position="71"/>
        <end position="99"/>
    </location>
</feature>
<proteinExistence type="predicted"/>
<evidence type="ECO:0000256" key="3">
    <source>
        <dbReference type="SAM" id="SignalP"/>
    </source>
</evidence>
<accession>A0A8T0BG08</accession>
<reference evidence="4" key="1">
    <citation type="submission" date="2020-08" db="EMBL/GenBank/DDBJ databases">
        <title>Chromosome-level assembly of Southern catfish (Silurus meridionalis) provides insights into visual adaptation to the nocturnal and benthic lifestyles.</title>
        <authorList>
            <person name="Zhang Y."/>
            <person name="Wang D."/>
            <person name="Peng Z."/>
        </authorList>
    </citation>
    <scope>NUCLEOTIDE SEQUENCE</scope>
    <source>
        <strain evidence="4">SWU-2019-XX</strain>
        <tissue evidence="4">Muscle</tissue>
    </source>
</reference>
<keyword evidence="2" id="KW-0472">Membrane</keyword>
<gene>
    <name evidence="4" type="ORF">HF521_019189</name>
</gene>
<dbReference type="EMBL" id="JABFDY010000006">
    <property type="protein sequence ID" value="KAF7705935.1"/>
    <property type="molecule type" value="Genomic_DNA"/>
</dbReference>
<dbReference type="Proteomes" id="UP000606274">
    <property type="component" value="Unassembled WGS sequence"/>
</dbReference>
<evidence type="ECO:0000256" key="1">
    <source>
        <dbReference type="SAM" id="MobiDB-lite"/>
    </source>
</evidence>
<comment type="caution">
    <text evidence="4">The sequence shown here is derived from an EMBL/GenBank/DDBJ whole genome shotgun (WGS) entry which is preliminary data.</text>
</comment>
<feature type="chain" id="PRO_5035928109" evidence="3">
    <location>
        <begin position="24"/>
        <end position="287"/>
    </location>
</feature>
<sequence>MDVLVWGLVWSVAILTHTPSLKGSHSPCIFSLFPLKSSASVPASTSASLTEAIDLFVTSKITDPKNTLRVDLTRLPPSPQHFRRPTTDRDRSASTDSSPTLTSILTVNHVINTKPNTDSTAIIQPPESVTSTNATQDFTESPILLRSTTLTPGSSNPLSTNLSEEHQNSAISTTSEMTLAVSLIPPSLPASTLKDLITGSTSLEKENQARPSELDVGDEDLDRVPSPSPLDPLLAGLISIFIISTAMLSIMLFLKFRQQSSHPEFHRLQDVPMDDLLEDTPLSRHSY</sequence>
<evidence type="ECO:0000313" key="4">
    <source>
        <dbReference type="EMBL" id="KAF7705935.1"/>
    </source>
</evidence>
<organism evidence="4 5">
    <name type="scientific">Silurus meridionalis</name>
    <name type="common">Southern catfish</name>
    <name type="synonym">Silurus soldatovi meridionalis</name>
    <dbReference type="NCBI Taxonomy" id="175797"/>
    <lineage>
        <taxon>Eukaryota</taxon>
        <taxon>Metazoa</taxon>
        <taxon>Chordata</taxon>
        <taxon>Craniata</taxon>
        <taxon>Vertebrata</taxon>
        <taxon>Euteleostomi</taxon>
        <taxon>Actinopterygii</taxon>
        <taxon>Neopterygii</taxon>
        <taxon>Teleostei</taxon>
        <taxon>Ostariophysi</taxon>
        <taxon>Siluriformes</taxon>
        <taxon>Siluridae</taxon>
        <taxon>Silurus</taxon>
    </lineage>
</organism>
<evidence type="ECO:0000256" key="2">
    <source>
        <dbReference type="SAM" id="Phobius"/>
    </source>
</evidence>
<feature type="transmembrane region" description="Helical" evidence="2">
    <location>
        <begin position="233"/>
        <end position="254"/>
    </location>
</feature>